<dbReference type="RefSeq" id="XP_034081221.1">
    <property type="nucleotide sequence ID" value="XM_034225330.1"/>
</dbReference>
<sequence length="111" mass="12033">MAPSGCGDKSSFHERGKQWKVCAKELITRCICVLFWRGEEGYSSTGPQGKAGALMDGYKHGWIGHVMGSQCGRMRHKENARAPSFSSGALGFIPQLGIRFIGGEESPSDIL</sequence>
<reference evidence="2" key="1">
    <citation type="submission" date="2025-08" db="UniProtKB">
        <authorList>
            <consortium name="RefSeq"/>
        </authorList>
    </citation>
    <scope>IDENTIFICATION</scope>
</reference>
<organism evidence="1 2">
    <name type="scientific">Gymnodraco acuticeps</name>
    <name type="common">Antarctic dragonfish</name>
    <dbReference type="NCBI Taxonomy" id="8218"/>
    <lineage>
        <taxon>Eukaryota</taxon>
        <taxon>Metazoa</taxon>
        <taxon>Chordata</taxon>
        <taxon>Craniata</taxon>
        <taxon>Vertebrata</taxon>
        <taxon>Euteleostomi</taxon>
        <taxon>Actinopterygii</taxon>
        <taxon>Neopterygii</taxon>
        <taxon>Teleostei</taxon>
        <taxon>Neoteleostei</taxon>
        <taxon>Acanthomorphata</taxon>
        <taxon>Eupercaria</taxon>
        <taxon>Perciformes</taxon>
        <taxon>Notothenioidei</taxon>
        <taxon>Bathydraconidae</taxon>
        <taxon>Gymnodraco</taxon>
    </lineage>
</organism>
<proteinExistence type="predicted"/>
<gene>
    <name evidence="2" type="primary">selenoe</name>
</gene>
<protein>
    <submittedName>
        <fullName evidence="2">Selenoprotein e isoform X2</fullName>
    </submittedName>
</protein>
<name>A0A6P8UWD1_GYMAC</name>
<keyword evidence="1" id="KW-1185">Reference proteome</keyword>
<dbReference type="AlphaFoldDB" id="A0A6P8UWD1"/>
<dbReference type="Proteomes" id="UP000515161">
    <property type="component" value="Unplaced"/>
</dbReference>
<dbReference type="CTD" id="100329562"/>
<dbReference type="GeneID" id="117552094"/>
<accession>A0A6P8UWD1</accession>
<evidence type="ECO:0000313" key="2">
    <source>
        <dbReference type="RefSeq" id="XP_034081221.1"/>
    </source>
</evidence>
<evidence type="ECO:0000313" key="1">
    <source>
        <dbReference type="Proteomes" id="UP000515161"/>
    </source>
</evidence>